<proteinExistence type="predicted"/>
<accession>A0A640SP56</accession>
<dbReference type="SUPFAM" id="SSF56784">
    <property type="entry name" value="HAD-like"/>
    <property type="match status" value="1"/>
</dbReference>
<evidence type="ECO:0000313" key="3">
    <source>
        <dbReference type="Proteomes" id="UP000430079"/>
    </source>
</evidence>
<protein>
    <submittedName>
        <fullName evidence="2">Uncharacterized protein</fullName>
    </submittedName>
</protein>
<gene>
    <name evidence="2" type="ORF">Sgleb_09050</name>
</gene>
<dbReference type="InterPro" id="IPR023214">
    <property type="entry name" value="HAD_sf"/>
</dbReference>
<dbReference type="Gene3D" id="3.40.50.1000">
    <property type="entry name" value="HAD superfamily/HAD-like"/>
    <property type="match status" value="1"/>
</dbReference>
<dbReference type="EMBL" id="BLIO01000001">
    <property type="protein sequence ID" value="GFE12858.1"/>
    <property type="molecule type" value="Genomic_DNA"/>
</dbReference>
<reference evidence="2 3" key="1">
    <citation type="submission" date="2019-12" db="EMBL/GenBank/DDBJ databases">
        <title>Whole genome shotgun sequence of Streptomyces hygroscopicus subsp. glebosus NBRC 13786.</title>
        <authorList>
            <person name="Ichikawa N."/>
            <person name="Kimura A."/>
            <person name="Kitahashi Y."/>
            <person name="Komaki H."/>
            <person name="Tamura T."/>
        </authorList>
    </citation>
    <scope>NUCLEOTIDE SEQUENCE [LARGE SCALE GENOMIC DNA]</scope>
    <source>
        <strain evidence="2 3">NBRC 13786</strain>
    </source>
</reference>
<organism evidence="2 3">
    <name type="scientific">Streptomyces glebosus</name>
    <dbReference type="NCBI Taxonomy" id="249580"/>
    <lineage>
        <taxon>Bacteria</taxon>
        <taxon>Bacillati</taxon>
        <taxon>Actinomycetota</taxon>
        <taxon>Actinomycetes</taxon>
        <taxon>Kitasatosporales</taxon>
        <taxon>Streptomycetaceae</taxon>
        <taxon>Streptomyces</taxon>
    </lineage>
</organism>
<keyword evidence="3" id="KW-1185">Reference proteome</keyword>
<name>A0A640SP56_9ACTN</name>
<comment type="caution">
    <text evidence="2">The sequence shown here is derived from an EMBL/GenBank/DDBJ whole genome shotgun (WGS) entry which is preliminary data.</text>
</comment>
<feature type="region of interest" description="Disordered" evidence="1">
    <location>
        <begin position="43"/>
        <end position="74"/>
    </location>
</feature>
<dbReference type="Proteomes" id="UP000430079">
    <property type="component" value="Unassembled WGS sequence"/>
</dbReference>
<sequence length="74" mass="8154">MTTRPLAVFDLDGTLADTGHRQHLLRQTPRDWRAFFAAATEDPPPCLKGMGGAPTPPRGWPWRCAAPRTARSSI</sequence>
<evidence type="ECO:0000313" key="2">
    <source>
        <dbReference type="EMBL" id="GFE12858.1"/>
    </source>
</evidence>
<evidence type="ECO:0000256" key="1">
    <source>
        <dbReference type="SAM" id="MobiDB-lite"/>
    </source>
</evidence>
<dbReference type="InterPro" id="IPR036412">
    <property type="entry name" value="HAD-like_sf"/>
</dbReference>
<dbReference type="AlphaFoldDB" id="A0A640SP56"/>